<dbReference type="SUPFAM" id="SSF57667">
    <property type="entry name" value="beta-beta-alpha zinc fingers"/>
    <property type="match status" value="1"/>
</dbReference>
<evidence type="ECO:0000259" key="2">
    <source>
        <dbReference type="PROSITE" id="PS50157"/>
    </source>
</evidence>
<feature type="domain" description="C2H2-type" evidence="2">
    <location>
        <begin position="12"/>
        <end position="40"/>
    </location>
</feature>
<evidence type="ECO:0000256" key="1">
    <source>
        <dbReference type="PROSITE-ProRule" id="PRU00042"/>
    </source>
</evidence>
<dbReference type="Pfam" id="PF00096">
    <property type="entry name" value="zf-C2H2"/>
    <property type="match status" value="1"/>
</dbReference>
<dbReference type="PROSITE" id="PS00028">
    <property type="entry name" value="ZINC_FINGER_C2H2_1"/>
    <property type="match status" value="2"/>
</dbReference>
<accession>A0AAV8W7B3</accession>
<dbReference type="Proteomes" id="UP001159042">
    <property type="component" value="Unassembled WGS sequence"/>
</dbReference>
<dbReference type="Pfam" id="PF13894">
    <property type="entry name" value="zf-C2H2_4"/>
    <property type="match status" value="1"/>
</dbReference>
<feature type="domain" description="C2H2-type" evidence="2">
    <location>
        <begin position="42"/>
        <end position="69"/>
    </location>
</feature>
<dbReference type="GO" id="GO:0008270">
    <property type="term" value="F:zinc ion binding"/>
    <property type="evidence" value="ECO:0007669"/>
    <property type="project" value="UniProtKB-KW"/>
</dbReference>
<evidence type="ECO:0000313" key="3">
    <source>
        <dbReference type="EMBL" id="KAJ8922368.1"/>
    </source>
</evidence>
<protein>
    <recommendedName>
        <fullName evidence="2">C2H2-type domain-containing protein</fullName>
    </recommendedName>
</protein>
<keyword evidence="4" id="KW-1185">Reference proteome</keyword>
<dbReference type="PROSITE" id="PS50157">
    <property type="entry name" value="ZINC_FINGER_C2H2_2"/>
    <property type="match status" value="2"/>
</dbReference>
<keyword evidence="1" id="KW-0862">Zinc</keyword>
<organism evidence="3 4">
    <name type="scientific">Exocentrus adspersus</name>
    <dbReference type="NCBI Taxonomy" id="1586481"/>
    <lineage>
        <taxon>Eukaryota</taxon>
        <taxon>Metazoa</taxon>
        <taxon>Ecdysozoa</taxon>
        <taxon>Arthropoda</taxon>
        <taxon>Hexapoda</taxon>
        <taxon>Insecta</taxon>
        <taxon>Pterygota</taxon>
        <taxon>Neoptera</taxon>
        <taxon>Endopterygota</taxon>
        <taxon>Coleoptera</taxon>
        <taxon>Polyphaga</taxon>
        <taxon>Cucujiformia</taxon>
        <taxon>Chrysomeloidea</taxon>
        <taxon>Cerambycidae</taxon>
        <taxon>Lamiinae</taxon>
        <taxon>Acanthocinini</taxon>
        <taxon>Exocentrus</taxon>
    </lineage>
</organism>
<keyword evidence="1" id="KW-0479">Metal-binding</keyword>
<sequence>MAPYPTDEKGHVYCPYCCRKFVNRYNLKVHVRDKHEDNSMDLNCQICGKTMRNQSCLRVHMYHHRKQRLEEAGIL</sequence>
<dbReference type="AlphaFoldDB" id="A0AAV8W7B3"/>
<dbReference type="InterPro" id="IPR013087">
    <property type="entry name" value="Znf_C2H2_type"/>
</dbReference>
<reference evidence="3 4" key="1">
    <citation type="journal article" date="2023" name="Insect Mol. Biol.">
        <title>Genome sequencing provides insights into the evolution of gene families encoding plant cell wall-degrading enzymes in longhorned beetles.</title>
        <authorList>
            <person name="Shin N.R."/>
            <person name="Okamura Y."/>
            <person name="Kirsch R."/>
            <person name="Pauchet Y."/>
        </authorList>
    </citation>
    <scope>NUCLEOTIDE SEQUENCE [LARGE SCALE GENOMIC DNA]</scope>
    <source>
        <strain evidence="3">EAD_L_NR</strain>
    </source>
</reference>
<evidence type="ECO:0000313" key="4">
    <source>
        <dbReference type="Proteomes" id="UP001159042"/>
    </source>
</evidence>
<dbReference type="InterPro" id="IPR036236">
    <property type="entry name" value="Znf_C2H2_sf"/>
</dbReference>
<gene>
    <name evidence="3" type="ORF">NQ315_004311</name>
</gene>
<proteinExistence type="predicted"/>
<name>A0AAV8W7B3_9CUCU</name>
<dbReference type="Gene3D" id="3.30.160.60">
    <property type="entry name" value="Classic Zinc Finger"/>
    <property type="match status" value="1"/>
</dbReference>
<comment type="caution">
    <text evidence="3">The sequence shown here is derived from an EMBL/GenBank/DDBJ whole genome shotgun (WGS) entry which is preliminary data.</text>
</comment>
<dbReference type="EMBL" id="JANEYG010000007">
    <property type="protein sequence ID" value="KAJ8922368.1"/>
    <property type="molecule type" value="Genomic_DNA"/>
</dbReference>
<keyword evidence="1" id="KW-0863">Zinc-finger</keyword>
<dbReference type="SMART" id="SM00355">
    <property type="entry name" value="ZnF_C2H2"/>
    <property type="match status" value="2"/>
</dbReference>